<feature type="chain" id="PRO_5047024680" description="Lipoprotein" evidence="1">
    <location>
        <begin position="21"/>
        <end position="149"/>
    </location>
</feature>
<feature type="signal peptide" evidence="1">
    <location>
        <begin position="1"/>
        <end position="20"/>
    </location>
</feature>
<protein>
    <recommendedName>
        <fullName evidence="4">Lipoprotein</fullName>
    </recommendedName>
</protein>
<dbReference type="RefSeq" id="WP_346108086.1">
    <property type="nucleotide sequence ID" value="NZ_BAAAOD010000083.1"/>
</dbReference>
<comment type="caution">
    <text evidence="2">The sequence shown here is derived from an EMBL/GenBank/DDBJ whole genome shotgun (WGS) entry which is preliminary data.</text>
</comment>
<evidence type="ECO:0000313" key="3">
    <source>
        <dbReference type="Proteomes" id="UP001367513"/>
    </source>
</evidence>
<organism evidence="2 3">
    <name type="scientific">Pseudonocardia alni subsp. carboxydivorans</name>
    <dbReference type="NCBI Taxonomy" id="415010"/>
    <lineage>
        <taxon>Bacteria</taxon>
        <taxon>Bacillati</taxon>
        <taxon>Actinomycetota</taxon>
        <taxon>Actinomycetes</taxon>
        <taxon>Pseudonocardiales</taxon>
        <taxon>Pseudonocardiaceae</taxon>
        <taxon>Pseudonocardia</taxon>
    </lineage>
</organism>
<sequence>MGRFAVAAVVAAVFATSACAAASGAERATVPEPAAASVSASFAPATGVLPRAGTGSSVPGAAVDGAIVAARRAMDRAAAAEARAAEESRAATSGDDCAARAMAAGRFDPSCSAYQGYLDPGTSAGRAPTSGETQMQYLCERGLTPRDDC</sequence>
<gene>
    <name evidence="2" type="ORF">WG925_13245</name>
</gene>
<dbReference type="PROSITE" id="PS51257">
    <property type="entry name" value="PROKAR_LIPOPROTEIN"/>
    <property type="match status" value="1"/>
</dbReference>
<proteinExistence type="predicted"/>
<reference evidence="2 3" key="1">
    <citation type="submission" date="2024-03" db="EMBL/GenBank/DDBJ databases">
        <title>Draft genome sequence of Pseudonocardia carboxydivorans JCM 14827.</title>
        <authorList>
            <person name="Duangmal K."/>
        </authorList>
    </citation>
    <scope>NUCLEOTIDE SEQUENCE [LARGE SCALE GENOMIC DNA]</scope>
    <source>
        <strain evidence="2 3">JCM 14827</strain>
    </source>
</reference>
<keyword evidence="3" id="KW-1185">Reference proteome</keyword>
<name>A0ABU9AE74_PSEA5</name>
<keyword evidence="1" id="KW-0732">Signal</keyword>
<evidence type="ECO:0000256" key="1">
    <source>
        <dbReference type="SAM" id="SignalP"/>
    </source>
</evidence>
<accession>A0ABU9AE74</accession>
<dbReference type="EMBL" id="JBBPIX010000006">
    <property type="protein sequence ID" value="MEK6464705.1"/>
    <property type="molecule type" value="Genomic_DNA"/>
</dbReference>
<evidence type="ECO:0008006" key="4">
    <source>
        <dbReference type="Google" id="ProtNLM"/>
    </source>
</evidence>
<dbReference type="Proteomes" id="UP001367513">
    <property type="component" value="Unassembled WGS sequence"/>
</dbReference>
<evidence type="ECO:0000313" key="2">
    <source>
        <dbReference type="EMBL" id="MEK6464705.1"/>
    </source>
</evidence>